<evidence type="ECO:0000313" key="1">
    <source>
        <dbReference type="EMBL" id="MBB5060370.1"/>
    </source>
</evidence>
<evidence type="ECO:0000313" key="2">
    <source>
        <dbReference type="Proteomes" id="UP000540989"/>
    </source>
</evidence>
<dbReference type="NCBIfam" id="TIGR03353">
    <property type="entry name" value="VI_chp_4"/>
    <property type="match status" value="1"/>
</dbReference>
<dbReference type="PANTHER" id="PTHR35566:SF1">
    <property type="entry name" value="TYPE VI SECRETION SYSTEM BASEPLATE COMPONENT TSSK1"/>
    <property type="match status" value="1"/>
</dbReference>
<dbReference type="InterPro" id="IPR010263">
    <property type="entry name" value="T6SS_TssK"/>
</dbReference>
<dbReference type="Proteomes" id="UP000540989">
    <property type="component" value="Unassembled WGS sequence"/>
</dbReference>
<accession>A0A7W7ZI59</accession>
<gene>
    <name evidence="1" type="ORF">HDF16_005106</name>
</gene>
<name>A0A7W7ZI59_9BACT</name>
<dbReference type="EMBL" id="JACHIP010000012">
    <property type="protein sequence ID" value="MBB5060370.1"/>
    <property type="molecule type" value="Genomic_DNA"/>
</dbReference>
<dbReference type="AlphaFoldDB" id="A0A7W7ZI59"/>
<sequence length="452" mass="50168">MKMLSRVVWSEGMYLAPHHFQTQSRLFEDSLSFVASSLWREPWGMLHLLMDQESLANGTIAVRYAAGIFPDGLCFDMPGADALPAPVAVSSIAEATDSELTLYLAIAPRRDNGVNVTSDENEQRGARFSVVDRTLRDETNGVDEQRVGLAQKNIRIVSSREVADGTLTIPIARIARDTTRGFRYDPDFIPCLLHTDASEVLLLAIKRLIEVVAEKSTTIARPVEVSRKLQTGSLPMDIANYWFLHALHSAIPALRHLVLHSHAHPSECFLELSRLAGALCTFALDSDPRELPVYDHVDPGPGFRALCAHIYRHLEIVVPTSTVALKFHATAPYLYSAEVEDERCLRRSRWILGIRSSLGESEQLRLVPRLVKVCSTRFVQELVKRALPGMTLTHLQVPPAALRAAADMQYYAIDTAGPCWQHILNSRSVGVYIPGEIADPDFTLSVVTEPTS</sequence>
<dbReference type="RefSeq" id="WP_184222610.1">
    <property type="nucleotide sequence ID" value="NZ_JACHIP010000012.1"/>
</dbReference>
<proteinExistence type="predicted"/>
<reference evidence="1 2" key="1">
    <citation type="submission" date="2020-08" db="EMBL/GenBank/DDBJ databases">
        <title>Genomic Encyclopedia of Type Strains, Phase IV (KMG-V): Genome sequencing to study the core and pangenomes of soil and plant-associated prokaryotes.</title>
        <authorList>
            <person name="Whitman W."/>
        </authorList>
    </citation>
    <scope>NUCLEOTIDE SEQUENCE [LARGE SCALE GENOMIC DNA]</scope>
    <source>
        <strain evidence="1 2">M8UP14</strain>
    </source>
</reference>
<organism evidence="1 2">
    <name type="scientific">Granulicella aggregans</name>
    <dbReference type="NCBI Taxonomy" id="474949"/>
    <lineage>
        <taxon>Bacteria</taxon>
        <taxon>Pseudomonadati</taxon>
        <taxon>Acidobacteriota</taxon>
        <taxon>Terriglobia</taxon>
        <taxon>Terriglobales</taxon>
        <taxon>Acidobacteriaceae</taxon>
        <taxon>Granulicella</taxon>
    </lineage>
</organism>
<dbReference type="Pfam" id="PF05936">
    <property type="entry name" value="T6SS_VasE"/>
    <property type="match status" value="1"/>
</dbReference>
<dbReference type="PANTHER" id="PTHR35566">
    <property type="entry name" value="BLR3599 PROTEIN"/>
    <property type="match status" value="1"/>
</dbReference>
<comment type="caution">
    <text evidence="1">The sequence shown here is derived from an EMBL/GenBank/DDBJ whole genome shotgun (WGS) entry which is preliminary data.</text>
</comment>
<keyword evidence="2" id="KW-1185">Reference proteome</keyword>
<protein>
    <submittedName>
        <fullName evidence="1">Type VI secretion system protein ImpJ</fullName>
    </submittedName>
</protein>